<dbReference type="GO" id="GO:0005615">
    <property type="term" value="C:extracellular space"/>
    <property type="evidence" value="ECO:0007669"/>
    <property type="project" value="TreeGrafter"/>
</dbReference>
<dbReference type="SMART" id="SM00013">
    <property type="entry name" value="LRRNT"/>
    <property type="match status" value="1"/>
</dbReference>
<keyword evidence="2" id="KW-0217">Developmental protein</keyword>
<evidence type="ECO:0000313" key="12">
    <source>
        <dbReference type="Proteomes" id="UP000683360"/>
    </source>
</evidence>
<dbReference type="PANTHER" id="PTHR24373:SF370">
    <property type="entry name" value="FISH-LIPS, ISOFORM E"/>
    <property type="match status" value="1"/>
</dbReference>
<dbReference type="InterPro" id="IPR000884">
    <property type="entry name" value="TSP1_rpt"/>
</dbReference>
<dbReference type="SMART" id="SM00365">
    <property type="entry name" value="LRR_SD22"/>
    <property type="match status" value="7"/>
</dbReference>
<keyword evidence="7" id="KW-1015">Disulfide bond</keyword>
<dbReference type="Pfam" id="PF13855">
    <property type="entry name" value="LRR_8"/>
    <property type="match status" value="3"/>
</dbReference>
<sequence length="561" mass="61609">MLFTVEFMLMFSLSTIHLARAQGCPNMCTCSGTTVDCFNKGLTQIPDDIPSTTTTLFLYGNSITSIEENGFKGLTSLQELDLHGNSITSIEENIFKGLTSLQKLFIESFPIDKRDVHSCRALFNNKITSIEENVFEGLTSLHTLQLEGNSITSIEENAFKGLTSLRILDLFDNSITSIEDNIFKGLTSLQKLFLGGNSITTIEENVFEGLTSLQYLFIESFPIDKRDVHSCRDLFSNSITAIEENTFKGLTSLQELFIESLPIDQLDVHSCRSLEGNSITSIEEKLFVGLTSLQELFLDGNSITSIEENGFKGLTSLRILNINNNPLVCCSVTGFVDWVNRISLDRFDGTCTAHNKTTAILNFNTSDCIVPVDGGWSDWENSTCSVTCGDGTVTMIRECNTPVPSGGGNNCSGKSINTDSCNLGECPVDGGWSDWENSTCSVTCGDGTVNMNRECNNPVPSGGGHNCSGESIDTDSCNLGVCPESCNTLEKELDKKSGKRSDNKSGKWSDNKSGEKGMEGTERKKRDKIRKEINQTGTAGIDMYRQTEKIGHKRHRTDINR</sequence>
<dbReference type="PANTHER" id="PTHR24373">
    <property type="entry name" value="SLIT RELATED LEUCINE-RICH REPEAT NEURONAL PROTEIN"/>
    <property type="match status" value="1"/>
</dbReference>
<dbReference type="OrthoDB" id="5917255at2759"/>
<feature type="chain" id="PRO_5035877002" description="LRRNT domain-containing protein" evidence="9">
    <location>
        <begin position="22"/>
        <end position="561"/>
    </location>
</feature>
<keyword evidence="6" id="KW-0677">Repeat</keyword>
<dbReference type="InterPro" id="IPR032675">
    <property type="entry name" value="LRR_dom_sf"/>
</dbReference>
<organism evidence="11 12">
    <name type="scientific">Mytilus edulis</name>
    <name type="common">Blue mussel</name>
    <dbReference type="NCBI Taxonomy" id="6550"/>
    <lineage>
        <taxon>Eukaryota</taxon>
        <taxon>Metazoa</taxon>
        <taxon>Spiralia</taxon>
        <taxon>Lophotrochozoa</taxon>
        <taxon>Mollusca</taxon>
        <taxon>Bivalvia</taxon>
        <taxon>Autobranchia</taxon>
        <taxon>Pteriomorphia</taxon>
        <taxon>Mytilida</taxon>
        <taxon>Mytiloidea</taxon>
        <taxon>Mytilidae</taxon>
        <taxon>Mytilinae</taxon>
        <taxon>Mytilus</taxon>
    </lineage>
</organism>
<feature type="domain" description="LRRNT" evidence="10">
    <location>
        <begin position="23"/>
        <end position="55"/>
    </location>
</feature>
<feature type="compositionally biased region" description="Basic residues" evidence="8">
    <location>
        <begin position="551"/>
        <end position="561"/>
    </location>
</feature>
<dbReference type="AlphaFoldDB" id="A0A8S3RDT7"/>
<feature type="compositionally biased region" description="Basic and acidic residues" evidence="8">
    <location>
        <begin position="493"/>
        <end position="533"/>
    </location>
</feature>
<dbReference type="Proteomes" id="UP000683360">
    <property type="component" value="Unassembled WGS sequence"/>
</dbReference>
<evidence type="ECO:0000256" key="1">
    <source>
        <dbReference type="ARBA" id="ARBA00004613"/>
    </source>
</evidence>
<evidence type="ECO:0000313" key="11">
    <source>
        <dbReference type="EMBL" id="CAG2206310.1"/>
    </source>
</evidence>
<evidence type="ECO:0000256" key="7">
    <source>
        <dbReference type="ARBA" id="ARBA00023157"/>
    </source>
</evidence>
<keyword evidence="3" id="KW-0964">Secreted</keyword>
<evidence type="ECO:0000256" key="3">
    <source>
        <dbReference type="ARBA" id="ARBA00022525"/>
    </source>
</evidence>
<dbReference type="SMART" id="SM00369">
    <property type="entry name" value="LRR_TYP"/>
    <property type="match status" value="7"/>
</dbReference>
<evidence type="ECO:0000256" key="9">
    <source>
        <dbReference type="SAM" id="SignalP"/>
    </source>
</evidence>
<evidence type="ECO:0000256" key="6">
    <source>
        <dbReference type="ARBA" id="ARBA00022737"/>
    </source>
</evidence>
<dbReference type="GO" id="GO:0031012">
    <property type="term" value="C:extracellular matrix"/>
    <property type="evidence" value="ECO:0007669"/>
    <property type="project" value="TreeGrafter"/>
</dbReference>
<dbReference type="FunFam" id="3.80.10.10:FF:000002">
    <property type="entry name" value="Slit guidance ligand 2"/>
    <property type="match status" value="1"/>
</dbReference>
<evidence type="ECO:0000256" key="4">
    <source>
        <dbReference type="ARBA" id="ARBA00022614"/>
    </source>
</evidence>
<evidence type="ECO:0000256" key="8">
    <source>
        <dbReference type="SAM" id="MobiDB-lite"/>
    </source>
</evidence>
<dbReference type="InterPro" id="IPR050328">
    <property type="entry name" value="Dev_Immune_Receptor"/>
</dbReference>
<dbReference type="InterPro" id="IPR000372">
    <property type="entry name" value="LRRNT"/>
</dbReference>
<feature type="signal peptide" evidence="9">
    <location>
        <begin position="1"/>
        <end position="21"/>
    </location>
</feature>
<keyword evidence="5 9" id="KW-0732">Signal</keyword>
<dbReference type="SUPFAM" id="SSF82895">
    <property type="entry name" value="TSP-1 type 1 repeat"/>
    <property type="match status" value="2"/>
</dbReference>
<evidence type="ECO:0000256" key="2">
    <source>
        <dbReference type="ARBA" id="ARBA00022473"/>
    </source>
</evidence>
<gene>
    <name evidence="11" type="ORF">MEDL_20642</name>
</gene>
<dbReference type="InterPro" id="IPR003591">
    <property type="entry name" value="Leu-rich_rpt_typical-subtyp"/>
</dbReference>
<feature type="region of interest" description="Disordered" evidence="8">
    <location>
        <begin position="493"/>
        <end position="561"/>
    </location>
</feature>
<evidence type="ECO:0000259" key="10">
    <source>
        <dbReference type="SMART" id="SM00013"/>
    </source>
</evidence>
<keyword evidence="12" id="KW-1185">Reference proteome</keyword>
<reference evidence="11" key="1">
    <citation type="submission" date="2021-03" db="EMBL/GenBank/DDBJ databases">
        <authorList>
            <person name="Bekaert M."/>
        </authorList>
    </citation>
    <scope>NUCLEOTIDE SEQUENCE</scope>
</reference>
<keyword evidence="4" id="KW-0433">Leucine-rich repeat</keyword>
<dbReference type="SUPFAM" id="SSF52058">
    <property type="entry name" value="L domain-like"/>
    <property type="match status" value="1"/>
</dbReference>
<comment type="caution">
    <text evidence="11">The sequence shown here is derived from an EMBL/GenBank/DDBJ whole genome shotgun (WGS) entry which is preliminary data.</text>
</comment>
<dbReference type="InterPro" id="IPR036383">
    <property type="entry name" value="TSP1_rpt_sf"/>
</dbReference>
<dbReference type="InterPro" id="IPR001611">
    <property type="entry name" value="Leu-rich_rpt"/>
</dbReference>
<dbReference type="Pfam" id="PF01462">
    <property type="entry name" value="LRRNT"/>
    <property type="match status" value="1"/>
</dbReference>
<dbReference type="PROSITE" id="PS50092">
    <property type="entry name" value="TSP1"/>
    <property type="match status" value="2"/>
</dbReference>
<protein>
    <recommendedName>
        <fullName evidence="10">LRRNT domain-containing protein</fullName>
    </recommendedName>
</protein>
<dbReference type="PROSITE" id="PS51450">
    <property type="entry name" value="LRR"/>
    <property type="match status" value="5"/>
</dbReference>
<dbReference type="Gene3D" id="3.80.10.10">
    <property type="entry name" value="Ribonuclease Inhibitor"/>
    <property type="match status" value="3"/>
</dbReference>
<dbReference type="SMART" id="SM00209">
    <property type="entry name" value="TSP1"/>
    <property type="match status" value="2"/>
</dbReference>
<dbReference type="EMBL" id="CAJPWZ010001046">
    <property type="protein sequence ID" value="CAG2206310.1"/>
    <property type="molecule type" value="Genomic_DNA"/>
</dbReference>
<comment type="subcellular location">
    <subcellularLocation>
        <location evidence="1">Secreted</location>
    </subcellularLocation>
</comment>
<proteinExistence type="predicted"/>
<accession>A0A8S3RDT7</accession>
<name>A0A8S3RDT7_MYTED</name>
<dbReference type="Pfam" id="PF00090">
    <property type="entry name" value="TSP_1"/>
    <property type="match status" value="2"/>
</dbReference>
<dbReference type="GO" id="GO:0007399">
    <property type="term" value="P:nervous system development"/>
    <property type="evidence" value="ECO:0007669"/>
    <property type="project" value="UniProtKB-ARBA"/>
</dbReference>
<dbReference type="Gene3D" id="2.20.100.10">
    <property type="entry name" value="Thrombospondin type-1 (TSP1) repeat"/>
    <property type="match status" value="2"/>
</dbReference>
<evidence type="ECO:0000256" key="5">
    <source>
        <dbReference type="ARBA" id="ARBA00022729"/>
    </source>
</evidence>